<evidence type="ECO:0000256" key="1">
    <source>
        <dbReference type="SAM" id="MobiDB-lite"/>
    </source>
</evidence>
<proteinExistence type="predicted"/>
<reference evidence="2 3" key="1">
    <citation type="submission" date="2019-02" db="EMBL/GenBank/DDBJ databases">
        <title>Deep-cultivation of Planctomycetes and their phenomic and genomic characterization uncovers novel biology.</title>
        <authorList>
            <person name="Wiegand S."/>
            <person name="Jogler M."/>
            <person name="Boedeker C."/>
            <person name="Pinto D."/>
            <person name="Vollmers J."/>
            <person name="Rivas-Marin E."/>
            <person name="Kohn T."/>
            <person name="Peeters S.H."/>
            <person name="Heuer A."/>
            <person name="Rast P."/>
            <person name="Oberbeckmann S."/>
            <person name="Bunk B."/>
            <person name="Jeske O."/>
            <person name="Meyerdierks A."/>
            <person name="Storesund J.E."/>
            <person name="Kallscheuer N."/>
            <person name="Luecker S."/>
            <person name="Lage O.M."/>
            <person name="Pohl T."/>
            <person name="Merkel B.J."/>
            <person name="Hornburger P."/>
            <person name="Mueller R.-W."/>
            <person name="Bruemmer F."/>
            <person name="Labrenz M."/>
            <person name="Spormann A.M."/>
            <person name="Op den Camp H."/>
            <person name="Overmann J."/>
            <person name="Amann R."/>
            <person name="Jetten M.S.M."/>
            <person name="Mascher T."/>
            <person name="Medema M.H."/>
            <person name="Devos D.P."/>
            <person name="Kaster A.-K."/>
            <person name="Ovreas L."/>
            <person name="Rohde M."/>
            <person name="Galperin M.Y."/>
            <person name="Jogler C."/>
        </authorList>
    </citation>
    <scope>NUCLEOTIDE SEQUENCE [LARGE SCALE GENOMIC DNA]</scope>
    <source>
        <strain evidence="2 3">CA12</strain>
    </source>
</reference>
<organism evidence="2 3">
    <name type="scientific">Alienimonas californiensis</name>
    <dbReference type="NCBI Taxonomy" id="2527989"/>
    <lineage>
        <taxon>Bacteria</taxon>
        <taxon>Pseudomonadati</taxon>
        <taxon>Planctomycetota</taxon>
        <taxon>Planctomycetia</taxon>
        <taxon>Planctomycetales</taxon>
        <taxon>Planctomycetaceae</taxon>
        <taxon>Alienimonas</taxon>
    </lineage>
</organism>
<feature type="compositionally biased region" description="Basic and acidic residues" evidence="1">
    <location>
        <begin position="1"/>
        <end position="19"/>
    </location>
</feature>
<keyword evidence="3" id="KW-1185">Reference proteome</keyword>
<name>A0A517PFQ1_9PLAN</name>
<dbReference type="EMBL" id="CP036265">
    <property type="protein sequence ID" value="QDT18212.1"/>
    <property type="molecule type" value="Genomic_DNA"/>
</dbReference>
<sequence>MSEAPRELAEPPKRGDRPAFRIGGRFATVPGTGRWGDRQNAYELQFQSAADGTAVVRCVGEPWFDRRTATLIPCVAGVDAAGDDEFPRPPNAEQVKQALTVEVEGRDVGRLFRFGAFAGDRLWYADDSGVSPLKGCVWQAPGGWTRWTNPTAWLHQSFGRTTVVPDSFETTPQVVLAAAYFDWITQHRA</sequence>
<evidence type="ECO:0000313" key="3">
    <source>
        <dbReference type="Proteomes" id="UP000318741"/>
    </source>
</evidence>
<protein>
    <submittedName>
        <fullName evidence="2">Uncharacterized protein</fullName>
    </submittedName>
</protein>
<dbReference type="KEGG" id="acaf:CA12_43530"/>
<dbReference type="Proteomes" id="UP000318741">
    <property type="component" value="Chromosome"/>
</dbReference>
<evidence type="ECO:0000313" key="2">
    <source>
        <dbReference type="EMBL" id="QDT18212.1"/>
    </source>
</evidence>
<gene>
    <name evidence="2" type="ORF">CA12_43530</name>
</gene>
<dbReference type="RefSeq" id="WP_145361173.1">
    <property type="nucleotide sequence ID" value="NZ_CP036265.1"/>
</dbReference>
<accession>A0A517PFQ1</accession>
<feature type="region of interest" description="Disordered" evidence="1">
    <location>
        <begin position="1"/>
        <end position="20"/>
    </location>
</feature>
<dbReference type="AlphaFoldDB" id="A0A517PFQ1"/>